<feature type="region of interest" description="Disordered" evidence="1">
    <location>
        <begin position="47"/>
        <end position="74"/>
    </location>
</feature>
<proteinExistence type="predicted"/>
<dbReference type="EMBL" id="UYYB01013255">
    <property type="protein sequence ID" value="VDM69710.1"/>
    <property type="molecule type" value="Genomic_DNA"/>
</dbReference>
<dbReference type="Proteomes" id="UP000270094">
    <property type="component" value="Unassembled WGS sequence"/>
</dbReference>
<reference evidence="2 3" key="1">
    <citation type="submission" date="2018-11" db="EMBL/GenBank/DDBJ databases">
        <authorList>
            <consortium name="Pathogen Informatics"/>
        </authorList>
    </citation>
    <scope>NUCLEOTIDE SEQUENCE [LARGE SCALE GENOMIC DNA]</scope>
</reference>
<name>A0A3P7IA48_STRVU</name>
<organism evidence="2 3">
    <name type="scientific">Strongylus vulgaris</name>
    <name type="common">Blood worm</name>
    <dbReference type="NCBI Taxonomy" id="40348"/>
    <lineage>
        <taxon>Eukaryota</taxon>
        <taxon>Metazoa</taxon>
        <taxon>Ecdysozoa</taxon>
        <taxon>Nematoda</taxon>
        <taxon>Chromadorea</taxon>
        <taxon>Rhabditida</taxon>
        <taxon>Rhabditina</taxon>
        <taxon>Rhabditomorpha</taxon>
        <taxon>Strongyloidea</taxon>
        <taxon>Strongylidae</taxon>
        <taxon>Strongylus</taxon>
    </lineage>
</organism>
<feature type="non-terminal residue" evidence="2">
    <location>
        <position position="158"/>
    </location>
</feature>
<evidence type="ECO:0000313" key="2">
    <source>
        <dbReference type="EMBL" id="VDM69710.1"/>
    </source>
</evidence>
<dbReference type="AlphaFoldDB" id="A0A3P7IA48"/>
<evidence type="ECO:0000313" key="3">
    <source>
        <dbReference type="Proteomes" id="UP000270094"/>
    </source>
</evidence>
<evidence type="ECO:0000256" key="1">
    <source>
        <dbReference type="SAM" id="MobiDB-lite"/>
    </source>
</evidence>
<keyword evidence="3" id="KW-1185">Reference proteome</keyword>
<sequence length="158" mass="18066">MCNYVWFSMAGTKRDPPPILECVTEVKKFRSGGGSDEAAMTVTRSNSNNVQNPIADGKAPLCSTAETHSHSQHEKELRRERGEMLLRLYREHPLLIDTATARTMEKNQERAQLWEKITYQINDVFGSKLEVLSVEKTKKLLTYYKKKDDGSHEKLCGF</sequence>
<protein>
    <submittedName>
        <fullName evidence="2">Uncharacterized protein</fullName>
    </submittedName>
</protein>
<gene>
    <name evidence="2" type="ORF">SVUK_LOCUS4708</name>
</gene>
<accession>A0A3P7IA48</accession>